<keyword evidence="1" id="KW-0732">Signal</keyword>
<reference evidence="2 3" key="1">
    <citation type="submission" date="2015-07" db="EMBL/GenBank/DDBJ databases">
        <title>Emmonsia species relationships and genome sequence.</title>
        <authorList>
            <person name="Cuomo C.A."/>
            <person name="Schwartz I.S."/>
            <person name="Kenyon C."/>
            <person name="de Hoog G.S."/>
            <person name="Govender N.P."/>
            <person name="Botha A."/>
            <person name="Moreno L."/>
            <person name="de Vries M."/>
            <person name="Munoz J.F."/>
            <person name="Stielow J.B."/>
        </authorList>
    </citation>
    <scope>NUCLEOTIDE SEQUENCE [LARGE SCALE GENOMIC DNA]</scope>
    <source>
        <strain evidence="2 3">CBS 136260</strain>
    </source>
</reference>
<evidence type="ECO:0000256" key="1">
    <source>
        <dbReference type="SAM" id="SignalP"/>
    </source>
</evidence>
<name>A0A1B7NJW3_9EURO</name>
<protein>
    <submittedName>
        <fullName evidence="2">Uncharacterized protein</fullName>
    </submittedName>
</protein>
<organism evidence="2 3">
    <name type="scientific">Emergomyces africanus</name>
    <dbReference type="NCBI Taxonomy" id="1955775"/>
    <lineage>
        <taxon>Eukaryota</taxon>
        <taxon>Fungi</taxon>
        <taxon>Dikarya</taxon>
        <taxon>Ascomycota</taxon>
        <taxon>Pezizomycotina</taxon>
        <taxon>Eurotiomycetes</taxon>
        <taxon>Eurotiomycetidae</taxon>
        <taxon>Onygenales</taxon>
        <taxon>Ajellomycetaceae</taxon>
        <taxon>Emergomyces</taxon>
    </lineage>
</organism>
<sequence length="152" mass="16181">MLFSPLYAGLLYLLLAVGGASATTAPSPSSSTSVPTISPIPTASANFTLKVVIGERVQWLTSDTLKSGEILLAPTSSQAEAILFSIDPQTHLSAFPPGLDGMFLNWANRTTQELIYFARLTPTSDIVGFSVEADNEFIWGGAAVNPRGWMCK</sequence>
<dbReference type="EMBL" id="LGUA01003617">
    <property type="protein sequence ID" value="OAX77032.1"/>
    <property type="molecule type" value="Genomic_DNA"/>
</dbReference>
<gene>
    <name evidence="2" type="ORF">ACJ72_08674</name>
</gene>
<keyword evidence="3" id="KW-1185">Reference proteome</keyword>
<dbReference type="Proteomes" id="UP000091918">
    <property type="component" value="Unassembled WGS sequence"/>
</dbReference>
<comment type="caution">
    <text evidence="2">The sequence shown here is derived from an EMBL/GenBank/DDBJ whole genome shotgun (WGS) entry which is preliminary data.</text>
</comment>
<accession>A0A1B7NJW3</accession>
<feature type="signal peptide" evidence="1">
    <location>
        <begin position="1"/>
        <end position="22"/>
    </location>
</feature>
<feature type="chain" id="PRO_5008598050" evidence="1">
    <location>
        <begin position="23"/>
        <end position="152"/>
    </location>
</feature>
<evidence type="ECO:0000313" key="3">
    <source>
        <dbReference type="Proteomes" id="UP000091918"/>
    </source>
</evidence>
<evidence type="ECO:0000313" key="2">
    <source>
        <dbReference type="EMBL" id="OAX77032.1"/>
    </source>
</evidence>
<dbReference type="AlphaFoldDB" id="A0A1B7NJW3"/>
<proteinExistence type="predicted"/>